<accession>A0AA37TL87</accession>
<organism evidence="1 2">
    <name type="scientific">Paraferrimonas haliotis</name>
    <dbReference type="NCBI Taxonomy" id="2013866"/>
    <lineage>
        <taxon>Bacteria</taxon>
        <taxon>Pseudomonadati</taxon>
        <taxon>Pseudomonadota</taxon>
        <taxon>Gammaproteobacteria</taxon>
        <taxon>Alteromonadales</taxon>
        <taxon>Ferrimonadaceae</taxon>
        <taxon>Paraferrimonas</taxon>
    </lineage>
</organism>
<dbReference type="InterPro" id="IPR036654">
    <property type="entry name" value="DNA_pol_III_psi_sf"/>
</dbReference>
<dbReference type="AlphaFoldDB" id="A0AA37TL87"/>
<dbReference type="Gene3D" id="3.40.50.10220">
    <property type="entry name" value="DNA polymerase III, psi subunit"/>
    <property type="match status" value="1"/>
</dbReference>
<evidence type="ECO:0008006" key="3">
    <source>
        <dbReference type="Google" id="ProtNLM"/>
    </source>
</evidence>
<keyword evidence="2" id="KW-1185">Reference proteome</keyword>
<dbReference type="RefSeq" id="WP_095498599.1">
    <property type="nucleotide sequence ID" value="NZ_BSPO01000003.1"/>
</dbReference>
<dbReference type="GO" id="GO:0003887">
    <property type="term" value="F:DNA-directed DNA polymerase activity"/>
    <property type="evidence" value="ECO:0007669"/>
    <property type="project" value="InterPro"/>
</dbReference>
<reference evidence="1 2" key="1">
    <citation type="journal article" date="2014" name="Int. J. Syst. Evol. Microbiol.">
        <title>Complete genome sequence of Corynebacterium casei LMG S-19264T (=DSM 44701T), isolated from a smear-ripened cheese.</title>
        <authorList>
            <consortium name="US DOE Joint Genome Institute (JGI-PGF)"/>
            <person name="Walter F."/>
            <person name="Albersmeier A."/>
            <person name="Kalinowski J."/>
            <person name="Ruckert C."/>
        </authorList>
    </citation>
    <scope>NUCLEOTIDE SEQUENCE [LARGE SCALE GENOMIC DNA]</scope>
    <source>
        <strain evidence="1 2">NBRC 112785</strain>
    </source>
</reference>
<name>A0AA37TL87_9GAMM</name>
<dbReference type="SUPFAM" id="SSF102220">
    <property type="entry name" value="DNA polymerase III psi subunit"/>
    <property type="match status" value="1"/>
</dbReference>
<dbReference type="Pfam" id="PF03603">
    <property type="entry name" value="DNA_III_psi"/>
    <property type="match status" value="1"/>
</dbReference>
<proteinExistence type="predicted"/>
<protein>
    <recommendedName>
        <fullName evidence="3">DNA polymerase III subunit psi</fullName>
    </recommendedName>
</protein>
<dbReference type="EMBL" id="BSPO01000003">
    <property type="protein sequence ID" value="GLS83557.1"/>
    <property type="molecule type" value="Genomic_DNA"/>
</dbReference>
<sequence>MTDTNNQFLDALGITRWRSKDAELQPMNHVSVAKLHVVCSLNEQQLWQSPLFNKIMKAANIGFDELSISETLQENPSTQLVWFLGSEAVTTKPPSVATVDINQLDQTPQQKQRLWQALKGISR</sequence>
<dbReference type="GO" id="GO:0006260">
    <property type="term" value="P:DNA replication"/>
    <property type="evidence" value="ECO:0007669"/>
    <property type="project" value="InterPro"/>
</dbReference>
<evidence type="ECO:0000313" key="2">
    <source>
        <dbReference type="Proteomes" id="UP001157439"/>
    </source>
</evidence>
<evidence type="ECO:0000313" key="1">
    <source>
        <dbReference type="EMBL" id="GLS83557.1"/>
    </source>
</evidence>
<dbReference type="GO" id="GO:0008408">
    <property type="term" value="F:3'-5' exonuclease activity"/>
    <property type="evidence" value="ECO:0007669"/>
    <property type="project" value="InterPro"/>
</dbReference>
<comment type="caution">
    <text evidence="1">The sequence shown here is derived from an EMBL/GenBank/DDBJ whole genome shotgun (WGS) entry which is preliminary data.</text>
</comment>
<dbReference type="Proteomes" id="UP001157439">
    <property type="component" value="Unassembled WGS sequence"/>
</dbReference>
<dbReference type="InterPro" id="IPR004615">
    <property type="entry name" value="DNA_pol_III_psi"/>
</dbReference>
<gene>
    <name evidence="1" type="ORF">GCM10007894_15340</name>
</gene>